<dbReference type="STRING" id="698492.A0A0E9NFR7"/>
<keyword evidence="4 6" id="KW-0788">Thiol protease</keyword>
<dbReference type="SUPFAM" id="SSF54001">
    <property type="entry name" value="Cysteine proteinases"/>
    <property type="match status" value="1"/>
</dbReference>
<dbReference type="EMBL" id="BACD03000013">
    <property type="protein sequence ID" value="GAO48255.1"/>
    <property type="molecule type" value="Genomic_DNA"/>
</dbReference>
<evidence type="ECO:0000259" key="8">
    <source>
        <dbReference type="PROSITE" id="PS50203"/>
    </source>
</evidence>
<feature type="active site" evidence="5 6">
    <location>
        <position position="385"/>
    </location>
</feature>
<accession>A0A0E9NFR7</accession>
<feature type="compositionally biased region" description="Basic and acidic residues" evidence="7">
    <location>
        <begin position="116"/>
        <end position="129"/>
    </location>
</feature>
<dbReference type="InterPro" id="IPR036213">
    <property type="entry name" value="Calpain_III_sf"/>
</dbReference>
<reference evidence="9 10" key="1">
    <citation type="journal article" date="2011" name="J. Gen. Appl. Microbiol.">
        <title>Draft genome sequencing of the enigmatic yeast Saitoella complicata.</title>
        <authorList>
            <person name="Nishida H."/>
            <person name="Hamamoto M."/>
            <person name="Sugiyama J."/>
        </authorList>
    </citation>
    <scope>NUCLEOTIDE SEQUENCE [LARGE SCALE GENOMIC DNA]</scope>
    <source>
        <strain evidence="9 10">NRRL Y-17804</strain>
    </source>
</reference>
<evidence type="ECO:0000256" key="7">
    <source>
        <dbReference type="SAM" id="MobiDB-lite"/>
    </source>
</evidence>
<proteinExistence type="inferred from homology"/>
<gene>
    <name evidence="9" type="ORF">G7K_2435-t1</name>
</gene>
<dbReference type="PANTHER" id="PTHR46143">
    <property type="entry name" value="CALPAIN-7"/>
    <property type="match status" value="1"/>
</dbReference>
<feature type="active site" evidence="5 6">
    <location>
        <position position="223"/>
    </location>
</feature>
<dbReference type="InterPro" id="IPR001300">
    <property type="entry name" value="Peptidase_C2_calpain_cat"/>
</dbReference>
<dbReference type="SMART" id="SM00720">
    <property type="entry name" value="calpain_III"/>
    <property type="match status" value="1"/>
</dbReference>
<feature type="region of interest" description="Disordered" evidence="7">
    <location>
        <begin position="1"/>
        <end position="20"/>
    </location>
</feature>
<evidence type="ECO:0000256" key="5">
    <source>
        <dbReference type="PIRSR" id="PIRSR622684-1"/>
    </source>
</evidence>
<dbReference type="InterPro" id="IPR022683">
    <property type="entry name" value="Calpain_III"/>
</dbReference>
<evidence type="ECO:0000256" key="3">
    <source>
        <dbReference type="ARBA" id="ARBA00022801"/>
    </source>
</evidence>
<feature type="region of interest" description="Disordered" evidence="7">
    <location>
        <begin position="100"/>
        <end position="140"/>
    </location>
</feature>
<evidence type="ECO:0000256" key="4">
    <source>
        <dbReference type="ARBA" id="ARBA00022807"/>
    </source>
</evidence>
<reference evidence="9 10" key="2">
    <citation type="journal article" date="2014" name="J. Gen. Appl. Microbiol.">
        <title>The early diverging ascomycetous budding yeast Saitoella complicata has three histone deacetylases belonging to the Clr6, Hos2, and Rpd3 lineages.</title>
        <authorList>
            <person name="Nishida H."/>
            <person name="Matsumoto T."/>
            <person name="Kondo S."/>
            <person name="Hamamoto M."/>
            <person name="Yoshikawa H."/>
        </authorList>
    </citation>
    <scope>NUCLEOTIDE SEQUENCE [LARGE SCALE GENOMIC DNA]</scope>
    <source>
        <strain evidence="9 10">NRRL Y-17804</strain>
    </source>
</reference>
<evidence type="ECO:0000256" key="1">
    <source>
        <dbReference type="ARBA" id="ARBA00010193"/>
    </source>
</evidence>
<dbReference type="GO" id="GO:0004198">
    <property type="term" value="F:calcium-dependent cysteine-type endopeptidase activity"/>
    <property type="evidence" value="ECO:0007669"/>
    <property type="project" value="InterPro"/>
</dbReference>
<dbReference type="Gene3D" id="2.60.120.380">
    <property type="match status" value="1"/>
</dbReference>
<protein>
    <recommendedName>
        <fullName evidence="8">Calpain catalytic domain-containing protein</fullName>
    </recommendedName>
</protein>
<name>A0A0E9NFR7_SAICN</name>
<reference evidence="9 10" key="3">
    <citation type="journal article" date="2015" name="Genome Announc.">
        <title>Draft Genome Sequence of the Archiascomycetous Yeast Saitoella complicata.</title>
        <authorList>
            <person name="Yamauchi K."/>
            <person name="Kondo S."/>
            <person name="Hamamoto M."/>
            <person name="Takahashi Y."/>
            <person name="Ogura Y."/>
            <person name="Hayashi T."/>
            <person name="Nishida H."/>
        </authorList>
    </citation>
    <scope>NUCLEOTIDE SEQUENCE [LARGE SCALE GENOMIC DNA]</scope>
    <source>
        <strain evidence="9 10">NRRL Y-17804</strain>
    </source>
</reference>
<keyword evidence="10" id="KW-1185">Reference proteome</keyword>
<dbReference type="SUPFAM" id="SSF49758">
    <property type="entry name" value="Calpain large subunit, middle domain (domain III)"/>
    <property type="match status" value="2"/>
</dbReference>
<keyword evidence="2 6" id="KW-0645">Protease</keyword>
<dbReference type="PANTHER" id="PTHR46143:SF1">
    <property type="entry name" value="CALPAIN-7"/>
    <property type="match status" value="1"/>
</dbReference>
<dbReference type="AlphaFoldDB" id="A0A0E9NFR7"/>
<dbReference type="PROSITE" id="PS50203">
    <property type="entry name" value="CALPAIN_CAT"/>
    <property type="match status" value="1"/>
</dbReference>
<dbReference type="InterPro" id="IPR022684">
    <property type="entry name" value="Calpain_cysteine_protease"/>
</dbReference>
<dbReference type="PRINTS" id="PR00704">
    <property type="entry name" value="CALPAIN"/>
</dbReference>
<dbReference type="OMA" id="DSLFLNW"/>
<feature type="active site" evidence="5 6">
    <location>
        <position position="405"/>
    </location>
</feature>
<dbReference type="Proteomes" id="UP000033140">
    <property type="component" value="Unassembled WGS sequence"/>
</dbReference>
<sequence>MHRPLRAQAPRCSRDRPHTSRTAYIPMPASQSAHHEATAEYHVALGQNTASTPSVRVKSYAAAVDAYLKAIQATEQADKVEKQRLRSLAKSCIEDAERIKQESNDHISSAPPSPKENGDSRRNQQRTEHTPPAPLPEIDTLQTRQQTILLRSAKINGGVYPPWTTEPKETEFTGDEPYVDPLPLPGPSSDFEWRRPTDVWDNVTVIDKSYTGVDLVQDVISDCSVVSALCVIGLHEAIHGQLIALNRIWPHGRSANGKYIVKLFFNGWERRVAIDDLLPFSSSGKPTYATSATDPSLLAPALLEKAYLKIMGYGYVFPGSNSATDIYALTSWVPEHISLRRLNVKSDDRWTSLYKAWQRGNVLVTLGTGKMSAEDERRLGIVGDHCYAVVDMREAGGRRHVLVKNPWIHHESGTVHTNEWTEELREALPEPSRGMFWMDWDMLPRYFIGLNLNWNPCLHPYRRDVHFTVDVTDRDHYIDNQQYVLRNDTGSTQSVFVLLSRHYLSKDDPTGDIALQVFDMDGKKVYGMARPLKTTSYQDTLETSLRLNIPSRKSYTIIPTYKRFPVGHRCSFTLSAFSVTELSEFMEARDRYPLSVERAGEWTKRTSGGRNTPNINPQYSLRLDCSGDLLLCLSAEEGCGPVHVAVVWGGGKRVERISRREILADSGEFTPKNTIVQIPDVPAGTYTVILSTFDAGRVGKCTLLVKSNMAVSVEPVHDSWAGKMNRTIEGGWNGSATVQRHSVNVARLTSASFHISTTSSYVQASLTLHGQVLVSSGRFMEGAARLSEFDLQGGQTYELLIERMGNAVERSEYVIEVLSDSSVTIGE</sequence>
<evidence type="ECO:0000256" key="6">
    <source>
        <dbReference type="PROSITE-ProRule" id="PRU00239"/>
    </source>
</evidence>
<dbReference type="InterPro" id="IPR038765">
    <property type="entry name" value="Papain-like_cys_pep_sf"/>
</dbReference>
<evidence type="ECO:0000313" key="9">
    <source>
        <dbReference type="EMBL" id="GAO48255.1"/>
    </source>
</evidence>
<evidence type="ECO:0000313" key="10">
    <source>
        <dbReference type="Proteomes" id="UP000033140"/>
    </source>
</evidence>
<organism evidence="9 10">
    <name type="scientific">Saitoella complicata (strain BCRC 22490 / CBS 7301 / JCM 7358 / NBRC 10748 / NRRL Y-17804)</name>
    <dbReference type="NCBI Taxonomy" id="698492"/>
    <lineage>
        <taxon>Eukaryota</taxon>
        <taxon>Fungi</taxon>
        <taxon>Dikarya</taxon>
        <taxon>Ascomycota</taxon>
        <taxon>Taphrinomycotina</taxon>
        <taxon>Taphrinomycotina incertae sedis</taxon>
        <taxon>Saitoella</taxon>
    </lineage>
</organism>
<dbReference type="SMART" id="SM00230">
    <property type="entry name" value="CysPc"/>
    <property type="match status" value="1"/>
</dbReference>
<dbReference type="GO" id="GO:0006508">
    <property type="term" value="P:proteolysis"/>
    <property type="evidence" value="ECO:0007669"/>
    <property type="project" value="UniProtKB-KW"/>
</dbReference>
<comment type="similarity">
    <text evidence="1">Belongs to the peptidase C2 family. PalB/RIM13 subfamily.</text>
</comment>
<evidence type="ECO:0000256" key="2">
    <source>
        <dbReference type="ARBA" id="ARBA00022670"/>
    </source>
</evidence>
<dbReference type="Gene3D" id="3.90.70.10">
    <property type="entry name" value="Cysteine proteinases"/>
    <property type="match status" value="1"/>
</dbReference>
<keyword evidence="3 6" id="KW-0378">Hydrolase</keyword>
<dbReference type="Pfam" id="PF00648">
    <property type="entry name" value="Peptidase_C2"/>
    <property type="match status" value="1"/>
</dbReference>
<dbReference type="InterPro" id="IPR051297">
    <property type="entry name" value="PalB/RIM13"/>
</dbReference>
<comment type="caution">
    <text evidence="9">The sequence shown here is derived from an EMBL/GenBank/DDBJ whole genome shotgun (WGS) entry which is preliminary data.</text>
</comment>
<feature type="domain" description="Calpain catalytic" evidence="8">
    <location>
        <begin position="157"/>
        <end position="456"/>
    </location>
</feature>